<gene>
    <name evidence="9" type="primary">flgC</name>
    <name evidence="9" type="ORF">COW36_05235</name>
</gene>
<evidence type="ECO:0000256" key="2">
    <source>
        <dbReference type="ARBA" id="ARBA00009677"/>
    </source>
</evidence>
<evidence type="ECO:0000256" key="3">
    <source>
        <dbReference type="ARBA" id="ARBA00017941"/>
    </source>
</evidence>
<keyword evidence="9" id="KW-0282">Flagellum</keyword>
<keyword evidence="9" id="KW-0966">Cell projection</keyword>
<dbReference type="NCBIfam" id="TIGR01395">
    <property type="entry name" value="FlgC"/>
    <property type="match status" value="1"/>
</dbReference>
<name>A0A2M7G9B5_9BACT</name>
<evidence type="ECO:0000256" key="4">
    <source>
        <dbReference type="ARBA" id="ARBA00023143"/>
    </source>
</evidence>
<feature type="domain" description="Flagellar basal body rod protein N-terminal" evidence="7">
    <location>
        <begin position="7"/>
        <end position="35"/>
    </location>
</feature>
<proteinExistence type="inferred from homology"/>
<comment type="subunit">
    <text evidence="5 6">The basal body constitutes a major portion of the flagellar organelle and consists of four rings (L,P,S, and M) mounted on a central rod. The rod consists of about 26 subunits of FlgG in the distal portion, and FlgB, FlgC and FlgF are thought to build up the proximal portion of the rod with about 6 subunits each.</text>
</comment>
<keyword evidence="9" id="KW-0969">Cilium</keyword>
<dbReference type="AlphaFoldDB" id="A0A2M7G9B5"/>
<protein>
    <recommendedName>
        <fullName evidence="3 6">Flagellar basal-body rod protein FlgC</fullName>
    </recommendedName>
</protein>
<reference evidence="9 10" key="1">
    <citation type="submission" date="2017-09" db="EMBL/GenBank/DDBJ databases">
        <title>Depth-based differentiation of microbial function through sediment-hosted aquifers and enrichment of novel symbionts in the deep terrestrial subsurface.</title>
        <authorList>
            <person name="Probst A.J."/>
            <person name="Ladd B."/>
            <person name="Jarett J.K."/>
            <person name="Geller-Mcgrath D.E."/>
            <person name="Sieber C.M."/>
            <person name="Emerson J.B."/>
            <person name="Anantharaman K."/>
            <person name="Thomas B.C."/>
            <person name="Malmstrom R."/>
            <person name="Stieglmeier M."/>
            <person name="Klingl A."/>
            <person name="Woyke T."/>
            <person name="Ryan C.M."/>
            <person name="Banfield J.F."/>
        </authorList>
    </citation>
    <scope>NUCLEOTIDE SEQUENCE [LARGE SCALE GENOMIC DNA]</scope>
    <source>
        <strain evidence="9">CG17_big_fil_post_rev_8_21_14_2_50_48_46</strain>
    </source>
</reference>
<feature type="domain" description="Flagellar basal-body/hook protein C-terminal" evidence="8">
    <location>
        <begin position="106"/>
        <end position="150"/>
    </location>
</feature>
<evidence type="ECO:0000313" key="10">
    <source>
        <dbReference type="Proteomes" id="UP000231019"/>
    </source>
</evidence>
<evidence type="ECO:0000259" key="7">
    <source>
        <dbReference type="Pfam" id="PF00460"/>
    </source>
</evidence>
<dbReference type="InterPro" id="IPR010930">
    <property type="entry name" value="Flg_bb/hook_C_dom"/>
</dbReference>
<accession>A0A2M7G9B5</accession>
<evidence type="ECO:0000259" key="8">
    <source>
        <dbReference type="Pfam" id="PF06429"/>
    </source>
</evidence>
<dbReference type="EMBL" id="PFFQ01000012">
    <property type="protein sequence ID" value="PIW18700.1"/>
    <property type="molecule type" value="Genomic_DNA"/>
</dbReference>
<evidence type="ECO:0000313" key="9">
    <source>
        <dbReference type="EMBL" id="PIW18700.1"/>
    </source>
</evidence>
<dbReference type="InterPro" id="IPR006299">
    <property type="entry name" value="FlgC"/>
</dbReference>
<dbReference type="PANTHER" id="PTHR30435">
    <property type="entry name" value="FLAGELLAR PROTEIN"/>
    <property type="match status" value="1"/>
</dbReference>
<comment type="caution">
    <text evidence="9">The sequence shown here is derived from an EMBL/GenBank/DDBJ whole genome shotgun (WGS) entry which is preliminary data.</text>
</comment>
<comment type="subcellular location">
    <subcellularLocation>
        <location evidence="1 6">Bacterial flagellum basal body</location>
    </subcellularLocation>
</comment>
<dbReference type="Proteomes" id="UP000231019">
    <property type="component" value="Unassembled WGS sequence"/>
</dbReference>
<evidence type="ECO:0000256" key="1">
    <source>
        <dbReference type="ARBA" id="ARBA00004117"/>
    </source>
</evidence>
<keyword evidence="4 6" id="KW-0975">Bacterial flagellum</keyword>
<dbReference type="Pfam" id="PF00460">
    <property type="entry name" value="Flg_bb_rod"/>
    <property type="match status" value="1"/>
</dbReference>
<evidence type="ECO:0000256" key="6">
    <source>
        <dbReference type="RuleBase" id="RU362062"/>
    </source>
</evidence>
<evidence type="ECO:0000256" key="5">
    <source>
        <dbReference type="ARBA" id="ARBA00025933"/>
    </source>
</evidence>
<dbReference type="GO" id="GO:0071978">
    <property type="term" value="P:bacterial-type flagellum-dependent swarming motility"/>
    <property type="evidence" value="ECO:0007669"/>
    <property type="project" value="TreeGrafter"/>
</dbReference>
<dbReference type="GO" id="GO:0030694">
    <property type="term" value="C:bacterial-type flagellum basal body, rod"/>
    <property type="evidence" value="ECO:0007669"/>
    <property type="project" value="UniProtKB-UniRule"/>
</dbReference>
<dbReference type="InterPro" id="IPR019776">
    <property type="entry name" value="Flagellar_basal_body_rod_CS"/>
</dbReference>
<dbReference type="PANTHER" id="PTHR30435:SF2">
    <property type="entry name" value="FLAGELLAR BASAL-BODY ROD PROTEIN FLGC"/>
    <property type="match status" value="1"/>
</dbReference>
<dbReference type="InterPro" id="IPR001444">
    <property type="entry name" value="Flag_bb_rod_N"/>
</dbReference>
<organism evidence="9 10">
    <name type="scientific">bacterium (Candidatus Blackallbacteria) CG17_big_fil_post_rev_8_21_14_2_50_48_46</name>
    <dbReference type="NCBI Taxonomy" id="2014261"/>
    <lineage>
        <taxon>Bacteria</taxon>
        <taxon>Candidatus Blackallbacteria</taxon>
    </lineage>
</organism>
<comment type="similarity">
    <text evidence="2">Belongs to the flagella basal body rod proteins family.</text>
</comment>
<dbReference type="PROSITE" id="PS00588">
    <property type="entry name" value="FLAGELLA_BB_ROD"/>
    <property type="match status" value="1"/>
</dbReference>
<dbReference type="Pfam" id="PF06429">
    <property type="entry name" value="Flg_bbr_C"/>
    <property type="match status" value="1"/>
</dbReference>
<sequence length="154" mass="17042">MSFQNDLRISASALSAQRLRMNAISNNLANANTTRTAEGGPYQRQQVVFRPIFEQNFAAHLRLKNSHGEHLTPQFSQGEGVKAVAITQDTREGKMVYEPDHPDANAQGYVEYPNINVVAEMTDMISASRAYEANITATQTIKNMAMKALEIGRA</sequence>